<name>A0ABP9EJ15_9ACTN</name>
<evidence type="ECO:0000256" key="1">
    <source>
        <dbReference type="SAM" id="SignalP"/>
    </source>
</evidence>
<gene>
    <name evidence="2" type="ORF">GCM10023235_68960</name>
</gene>
<comment type="caution">
    <text evidence="2">The sequence shown here is derived from an EMBL/GenBank/DDBJ whole genome shotgun (WGS) entry which is preliminary data.</text>
</comment>
<proteinExistence type="predicted"/>
<feature type="signal peptide" evidence="1">
    <location>
        <begin position="1"/>
        <end position="26"/>
    </location>
</feature>
<dbReference type="Proteomes" id="UP001501752">
    <property type="component" value="Unassembled WGS sequence"/>
</dbReference>
<keyword evidence="3" id="KW-1185">Reference proteome</keyword>
<dbReference type="RefSeq" id="WP_345700827.1">
    <property type="nucleotide sequence ID" value="NZ_BAABIS010000001.1"/>
</dbReference>
<keyword evidence="1" id="KW-0732">Signal</keyword>
<protein>
    <recommendedName>
        <fullName evidence="4">Secreted protein</fullName>
    </recommendedName>
</protein>
<dbReference type="EMBL" id="BAABIS010000001">
    <property type="protein sequence ID" value="GAA4878998.1"/>
    <property type="molecule type" value="Genomic_DNA"/>
</dbReference>
<evidence type="ECO:0008006" key="4">
    <source>
        <dbReference type="Google" id="ProtNLM"/>
    </source>
</evidence>
<feature type="chain" id="PRO_5046297082" description="Secreted protein" evidence="1">
    <location>
        <begin position="27"/>
        <end position="144"/>
    </location>
</feature>
<evidence type="ECO:0000313" key="3">
    <source>
        <dbReference type="Proteomes" id="UP001501752"/>
    </source>
</evidence>
<accession>A0ABP9EJ15</accession>
<sequence>MSRKLVLAAGAAGLALIAVAPATASAQTTATTTVCGASGLQAGLNTRVCADITGDQVEVYGRVSLAGPPSPGSPSPFGQELFTTLTSEAPAGTLSRSVIFNSSIVEVRGISGTVACGSTVKAGFAVASYPWSPRPVSLETTVTC</sequence>
<evidence type="ECO:0000313" key="2">
    <source>
        <dbReference type="EMBL" id="GAA4878998.1"/>
    </source>
</evidence>
<reference evidence="3" key="1">
    <citation type="journal article" date="2019" name="Int. J. Syst. Evol. Microbiol.">
        <title>The Global Catalogue of Microorganisms (GCM) 10K type strain sequencing project: providing services to taxonomists for standard genome sequencing and annotation.</title>
        <authorList>
            <consortium name="The Broad Institute Genomics Platform"/>
            <consortium name="The Broad Institute Genome Sequencing Center for Infectious Disease"/>
            <person name="Wu L."/>
            <person name="Ma J."/>
        </authorList>
    </citation>
    <scope>NUCLEOTIDE SEQUENCE [LARGE SCALE GENOMIC DNA]</scope>
    <source>
        <strain evidence="3">JCM 13006</strain>
    </source>
</reference>
<organism evidence="2 3">
    <name type="scientific">Kitasatospora terrestris</name>
    <dbReference type="NCBI Taxonomy" id="258051"/>
    <lineage>
        <taxon>Bacteria</taxon>
        <taxon>Bacillati</taxon>
        <taxon>Actinomycetota</taxon>
        <taxon>Actinomycetes</taxon>
        <taxon>Kitasatosporales</taxon>
        <taxon>Streptomycetaceae</taxon>
        <taxon>Kitasatospora</taxon>
    </lineage>
</organism>